<reference evidence="5" key="1">
    <citation type="journal article" date="2019" name="Int. J. Syst. Evol. Microbiol.">
        <title>The Global Catalogue of Microorganisms (GCM) 10K type strain sequencing project: providing services to taxonomists for standard genome sequencing and annotation.</title>
        <authorList>
            <consortium name="The Broad Institute Genomics Platform"/>
            <consortium name="The Broad Institute Genome Sequencing Center for Infectious Disease"/>
            <person name="Wu L."/>
            <person name="Ma J."/>
        </authorList>
    </citation>
    <scope>NUCLEOTIDE SEQUENCE [LARGE SCALE GENOMIC DNA]</scope>
    <source>
        <strain evidence="5">CCUG 62215</strain>
    </source>
</reference>
<dbReference type="InterPro" id="IPR046947">
    <property type="entry name" value="LytR-like"/>
</dbReference>
<comment type="caution">
    <text evidence="4">The sequence shown here is derived from an EMBL/GenBank/DDBJ whole genome shotgun (WGS) entry which is preliminary data.</text>
</comment>
<proteinExistence type="predicted"/>
<dbReference type="PANTHER" id="PTHR37299">
    <property type="entry name" value="TRANSCRIPTIONAL REGULATOR-RELATED"/>
    <property type="match status" value="1"/>
</dbReference>
<dbReference type="InterPro" id="IPR011006">
    <property type="entry name" value="CheY-like_superfamily"/>
</dbReference>
<evidence type="ECO:0000256" key="1">
    <source>
        <dbReference type="PROSITE-ProRule" id="PRU00169"/>
    </source>
</evidence>
<keyword evidence="1" id="KW-0597">Phosphoprotein</keyword>
<evidence type="ECO:0000259" key="3">
    <source>
        <dbReference type="PROSITE" id="PS50930"/>
    </source>
</evidence>
<gene>
    <name evidence="4" type="ORF">ACFQ1Q_02400</name>
</gene>
<dbReference type="PANTHER" id="PTHR37299:SF1">
    <property type="entry name" value="STAGE 0 SPORULATION PROTEIN A HOMOLOG"/>
    <property type="match status" value="1"/>
</dbReference>
<feature type="modified residue" description="4-aspartylphosphate" evidence="1">
    <location>
        <position position="54"/>
    </location>
</feature>
<dbReference type="Proteomes" id="UP001597013">
    <property type="component" value="Unassembled WGS sequence"/>
</dbReference>
<evidence type="ECO:0000313" key="4">
    <source>
        <dbReference type="EMBL" id="MFD1062084.1"/>
    </source>
</evidence>
<organism evidence="4 5">
    <name type="scientific">Winogradskyella litorisediminis</name>
    <dbReference type="NCBI Taxonomy" id="1156618"/>
    <lineage>
        <taxon>Bacteria</taxon>
        <taxon>Pseudomonadati</taxon>
        <taxon>Bacteroidota</taxon>
        <taxon>Flavobacteriia</taxon>
        <taxon>Flavobacteriales</taxon>
        <taxon>Flavobacteriaceae</taxon>
        <taxon>Winogradskyella</taxon>
    </lineage>
</organism>
<feature type="domain" description="Response regulatory" evidence="2">
    <location>
        <begin position="3"/>
        <end position="114"/>
    </location>
</feature>
<sequence>MKKIIIIDDEEDARSLLRQYISNYQELLIIGEAKNGYEAVKLINQLKPHAIFLDVQMPGLNGFEVLTELEEIPEVIFSTAYDQYAIKAFEFHAIDYLLKPYGKKRFESALKRILKNQESVIPLAESFLQKQNNFPSKVILHKGIKKLMVNVTDLYYAQAFGDYTKVFTKNEEFLSTKGISQLKNIFNPKMFIRLHRSHFVNVNVIKELKKIDRYHYVYLNNEKIIRISETYLQEIKKMLH</sequence>
<dbReference type="SUPFAM" id="SSF52172">
    <property type="entry name" value="CheY-like"/>
    <property type="match status" value="1"/>
</dbReference>
<protein>
    <submittedName>
        <fullName evidence="4">LytR/AlgR family response regulator transcription factor</fullName>
    </submittedName>
</protein>
<dbReference type="PROSITE" id="PS50930">
    <property type="entry name" value="HTH_LYTTR"/>
    <property type="match status" value="1"/>
</dbReference>
<dbReference type="SMART" id="SM00448">
    <property type="entry name" value="REC"/>
    <property type="match status" value="1"/>
</dbReference>
<dbReference type="Gene3D" id="3.40.50.2300">
    <property type="match status" value="1"/>
</dbReference>
<dbReference type="Pfam" id="PF04397">
    <property type="entry name" value="LytTR"/>
    <property type="match status" value="1"/>
</dbReference>
<dbReference type="PROSITE" id="PS50110">
    <property type="entry name" value="RESPONSE_REGULATORY"/>
    <property type="match status" value="1"/>
</dbReference>
<dbReference type="Gene3D" id="2.40.50.1020">
    <property type="entry name" value="LytTr DNA-binding domain"/>
    <property type="match status" value="1"/>
</dbReference>
<dbReference type="RefSeq" id="WP_386127615.1">
    <property type="nucleotide sequence ID" value="NZ_JBHTJL010000008.1"/>
</dbReference>
<evidence type="ECO:0000313" key="5">
    <source>
        <dbReference type="Proteomes" id="UP001597013"/>
    </source>
</evidence>
<dbReference type="EMBL" id="JBHTJL010000008">
    <property type="protein sequence ID" value="MFD1062084.1"/>
    <property type="molecule type" value="Genomic_DNA"/>
</dbReference>
<dbReference type="InterPro" id="IPR001789">
    <property type="entry name" value="Sig_transdc_resp-reg_receiver"/>
</dbReference>
<feature type="domain" description="HTH LytTR-type" evidence="3">
    <location>
        <begin position="148"/>
        <end position="240"/>
    </location>
</feature>
<name>A0ABW3N568_9FLAO</name>
<evidence type="ECO:0000259" key="2">
    <source>
        <dbReference type="PROSITE" id="PS50110"/>
    </source>
</evidence>
<dbReference type="Pfam" id="PF00072">
    <property type="entry name" value="Response_reg"/>
    <property type="match status" value="1"/>
</dbReference>
<accession>A0ABW3N568</accession>
<dbReference type="SMART" id="SM00850">
    <property type="entry name" value="LytTR"/>
    <property type="match status" value="1"/>
</dbReference>
<keyword evidence="5" id="KW-1185">Reference proteome</keyword>
<dbReference type="InterPro" id="IPR007492">
    <property type="entry name" value="LytTR_DNA-bd_dom"/>
</dbReference>